<evidence type="ECO:0000313" key="13">
    <source>
        <dbReference type="RefSeq" id="XP_015884612.3"/>
    </source>
</evidence>
<gene>
    <name evidence="13" type="primary">LOC107420224</name>
</gene>
<keyword evidence="9 10" id="KW-0472">Membrane</keyword>
<evidence type="ECO:0000259" key="11">
    <source>
        <dbReference type="Pfam" id="PF04678"/>
    </source>
</evidence>
<comment type="subcellular location">
    <subcellularLocation>
        <location evidence="1">Membrane</location>
        <topology evidence="1">Multi-pass membrane protein</topology>
    </subcellularLocation>
</comment>
<accession>A0A6P3ZX01</accession>
<proteinExistence type="inferred from homology"/>
<evidence type="ECO:0000256" key="7">
    <source>
        <dbReference type="ARBA" id="ARBA00022989"/>
    </source>
</evidence>
<keyword evidence="3" id="KW-0813">Transport</keyword>
<keyword evidence="4" id="KW-0109">Calcium transport</keyword>
<dbReference type="RefSeq" id="XP_015884612.3">
    <property type="nucleotide sequence ID" value="XM_016029126.4"/>
</dbReference>
<dbReference type="KEGG" id="zju:107420224"/>
<evidence type="ECO:0000256" key="3">
    <source>
        <dbReference type="ARBA" id="ARBA00022448"/>
    </source>
</evidence>
<dbReference type="GO" id="GO:0005262">
    <property type="term" value="F:calcium channel activity"/>
    <property type="evidence" value="ECO:0007669"/>
    <property type="project" value="TreeGrafter"/>
</dbReference>
<keyword evidence="12" id="KW-1185">Reference proteome</keyword>
<dbReference type="GO" id="GO:1990246">
    <property type="term" value="C:uniplex complex"/>
    <property type="evidence" value="ECO:0007669"/>
    <property type="project" value="TreeGrafter"/>
</dbReference>
<evidence type="ECO:0000256" key="5">
    <source>
        <dbReference type="ARBA" id="ARBA00022692"/>
    </source>
</evidence>
<keyword evidence="8" id="KW-0406">Ion transport</keyword>
<dbReference type="GO" id="GO:0051560">
    <property type="term" value="P:mitochondrial calcium ion homeostasis"/>
    <property type="evidence" value="ECO:0007669"/>
    <property type="project" value="InterPro"/>
</dbReference>
<evidence type="ECO:0000313" key="12">
    <source>
        <dbReference type="Proteomes" id="UP001652623"/>
    </source>
</evidence>
<dbReference type="InterPro" id="IPR006769">
    <property type="entry name" value="MCU_C"/>
</dbReference>
<evidence type="ECO:0000256" key="2">
    <source>
        <dbReference type="ARBA" id="ARBA00005653"/>
    </source>
</evidence>
<dbReference type="Pfam" id="PF04678">
    <property type="entry name" value="MCU"/>
    <property type="match status" value="1"/>
</dbReference>
<dbReference type="AlphaFoldDB" id="A0A6P3ZX01"/>
<evidence type="ECO:0000256" key="1">
    <source>
        <dbReference type="ARBA" id="ARBA00004141"/>
    </source>
</evidence>
<dbReference type="FunCoup" id="A0A6P3ZX01">
    <property type="interactions" value="138"/>
</dbReference>
<organism evidence="12 13">
    <name type="scientific">Ziziphus jujuba</name>
    <name type="common">Chinese jujube</name>
    <name type="synonym">Ziziphus sativa</name>
    <dbReference type="NCBI Taxonomy" id="326968"/>
    <lineage>
        <taxon>Eukaryota</taxon>
        <taxon>Viridiplantae</taxon>
        <taxon>Streptophyta</taxon>
        <taxon>Embryophyta</taxon>
        <taxon>Tracheophyta</taxon>
        <taxon>Spermatophyta</taxon>
        <taxon>Magnoliopsida</taxon>
        <taxon>eudicotyledons</taxon>
        <taxon>Gunneridae</taxon>
        <taxon>Pentapetalae</taxon>
        <taxon>rosids</taxon>
        <taxon>fabids</taxon>
        <taxon>Rosales</taxon>
        <taxon>Rhamnaceae</taxon>
        <taxon>Paliureae</taxon>
        <taxon>Ziziphus</taxon>
    </lineage>
</organism>
<keyword evidence="5 10" id="KW-0812">Transmembrane</keyword>
<evidence type="ECO:0000256" key="10">
    <source>
        <dbReference type="SAM" id="Phobius"/>
    </source>
</evidence>
<dbReference type="GO" id="GO:0036444">
    <property type="term" value="P:calcium import into the mitochondrion"/>
    <property type="evidence" value="ECO:0007669"/>
    <property type="project" value="TreeGrafter"/>
</dbReference>
<evidence type="ECO:0000256" key="4">
    <source>
        <dbReference type="ARBA" id="ARBA00022568"/>
    </source>
</evidence>
<evidence type="ECO:0000256" key="8">
    <source>
        <dbReference type="ARBA" id="ARBA00023065"/>
    </source>
</evidence>
<dbReference type="GeneID" id="107420224"/>
<dbReference type="InParanoid" id="A0A6P3ZX01"/>
<evidence type="ECO:0000256" key="9">
    <source>
        <dbReference type="ARBA" id="ARBA00023136"/>
    </source>
</evidence>
<dbReference type="Proteomes" id="UP001652623">
    <property type="component" value="Chromosome 5"/>
</dbReference>
<protein>
    <submittedName>
        <fullName evidence="13">Calcium uniporter protein 4, mitochondrial</fullName>
    </submittedName>
</protein>
<feature type="transmembrane region" description="Helical" evidence="10">
    <location>
        <begin position="272"/>
        <end position="292"/>
    </location>
</feature>
<evidence type="ECO:0000256" key="6">
    <source>
        <dbReference type="ARBA" id="ARBA00022837"/>
    </source>
</evidence>
<keyword evidence="6" id="KW-0106">Calcium</keyword>
<dbReference type="GO" id="GO:0015292">
    <property type="term" value="F:uniporter activity"/>
    <property type="evidence" value="ECO:0007669"/>
    <property type="project" value="TreeGrafter"/>
</dbReference>
<name>A0A6P3ZX01_ZIZJJ</name>
<reference evidence="13" key="1">
    <citation type="submission" date="2025-08" db="UniProtKB">
        <authorList>
            <consortium name="RefSeq"/>
        </authorList>
    </citation>
    <scope>IDENTIFICATION</scope>
    <source>
        <tissue evidence="13">Seedling</tissue>
    </source>
</reference>
<comment type="similarity">
    <text evidence="2">Belongs to the MCU (TC 1.A.77) family.</text>
</comment>
<dbReference type="PANTHER" id="PTHR13462">
    <property type="entry name" value="CALCIUM UNIPORTER PROTEIN, MITOCHONDRIAL"/>
    <property type="match status" value="1"/>
</dbReference>
<feature type="domain" description="Calcium uniporter protein C-terminal" evidence="11">
    <location>
        <begin position="172"/>
        <end position="330"/>
    </location>
</feature>
<keyword evidence="7 10" id="KW-1133">Transmembrane helix</keyword>
<dbReference type="InterPro" id="IPR039055">
    <property type="entry name" value="MCU_fam"/>
</dbReference>
<dbReference type="PANTHER" id="PTHR13462:SF17">
    <property type="entry name" value="CALCIUM UNIPORTER PROTEIN 4, MITOCHONDRIAL"/>
    <property type="match status" value="1"/>
</dbReference>
<feature type="transmembrane region" description="Helical" evidence="10">
    <location>
        <begin position="246"/>
        <end position="266"/>
    </location>
</feature>
<sequence>MGLRKMLVKRLFDSSRVTSPSLTLQQSPLSSPSPRALVVPPNAAKTSFHREYLTSSDSSDKGFFRRFLHRKALDESATRLPDFFSLQLGENLRDKLRGINIPGGRIRLDDLSPPAPDPAVSENFRRLSVDDARKILRLSQVEKLKEKLRDMPQSSISLSEFVRICVENCENEDQGAEYAKMLDLSGNVIVLGNIVFLRPEQVAKSMEKIISQTITTNDPRKKELEQLEKQKIVIDQKARELVQRELYCGLGFVLIQTLAAMRLTFWELSWDVMEPICFFVTSLHFALGYAFFLRTSSEPTFQGYFHRRFKSKQKQLMQTHKFDVVKYTQLRKAFYPNGSGFTSSDLVSPFNQEGSLLGSFHR</sequence>